<evidence type="ECO:0000256" key="2">
    <source>
        <dbReference type="SAM" id="MobiDB-lite"/>
    </source>
</evidence>
<dbReference type="SUPFAM" id="SSF52540">
    <property type="entry name" value="P-loop containing nucleoside triphosphate hydrolases"/>
    <property type="match status" value="1"/>
</dbReference>
<dbReference type="SUPFAM" id="SSF57783">
    <property type="entry name" value="Zinc beta-ribbon"/>
    <property type="match status" value="1"/>
</dbReference>
<dbReference type="PANTHER" id="PTHR41313">
    <property type="entry name" value="ADENINE-SPECIFIC METHYLTRANSFERASE"/>
    <property type="match status" value="1"/>
</dbReference>
<dbReference type="PANTHER" id="PTHR41313:SF1">
    <property type="entry name" value="DNA METHYLASE ADENINE-SPECIFIC DOMAIN-CONTAINING PROTEIN"/>
    <property type="match status" value="1"/>
</dbReference>
<comment type="caution">
    <text evidence="3">The sequence shown here is derived from an EMBL/GenBank/DDBJ whole genome shotgun (WGS) entry which is preliminary data.</text>
</comment>
<dbReference type="Gene3D" id="3.40.1360.10">
    <property type="match status" value="1"/>
</dbReference>
<dbReference type="InterPro" id="IPR052933">
    <property type="entry name" value="DNA_Protect_Modify"/>
</dbReference>
<accession>A0AAW6E7E0</accession>
<protein>
    <submittedName>
        <fullName evidence="3">Toprim domain-containing protein</fullName>
    </submittedName>
</protein>
<name>A0AAW6E7E0_9FIRM</name>
<feature type="compositionally biased region" description="Basic and acidic residues" evidence="2">
    <location>
        <begin position="1025"/>
        <end position="1062"/>
    </location>
</feature>
<dbReference type="SUPFAM" id="SSF53335">
    <property type="entry name" value="S-adenosyl-L-methionine-dependent methyltransferases"/>
    <property type="match status" value="1"/>
</dbReference>
<dbReference type="Pfam" id="PF13155">
    <property type="entry name" value="Toprim_2"/>
    <property type="match status" value="1"/>
</dbReference>
<keyword evidence="1" id="KW-0175">Coiled coil</keyword>
<proteinExistence type="predicted"/>
<dbReference type="Gene3D" id="3.40.50.150">
    <property type="entry name" value="Vaccinia Virus protein VP39"/>
    <property type="match status" value="1"/>
</dbReference>
<dbReference type="InterPro" id="IPR027417">
    <property type="entry name" value="P-loop_NTPase"/>
</dbReference>
<dbReference type="PRINTS" id="PR00507">
    <property type="entry name" value="N12N6MTFRASE"/>
</dbReference>
<gene>
    <name evidence="3" type="ORF">PNU62_04955</name>
</gene>
<sequence>MRVTPEQIERANLVNLPDFLRSQGFSLKQVGREYILQEHDSLHIKNNEAGEVGKWFRFSENKGGNNIQFVQKFMGLDFISAVELLSNEKAIPFHSHSISKAEPPKNREIILHESTDLSRTMHYLHDVRGLSIASLEKLTDEGRLSQEEKTGNAVFKIFDENGLLVCAEKVGTSVSVRFKSFDKGAANGYGFEMVIGEPKSTYFFESAIDAISFADLHSEQSDYRLVSMAGVKPSVVTETMKRYAISPENIYLCTDNDKAGNEFAEKLIARYPAMKRVTPNGAKDWNDILQGRINKMKRYGNPYWQEATDNRDKTVAVMREDTFQQIQQALDKSGLNYCAYSDGSNTMIAVNSSEIDHFKNVTGLDESLCRLQKSGKEHIPQDKNIIGNTDYKYIPQKSYISEDRETILKMAELANKANISFSARIYPSGKAVMTVSQADISQVSAIQDTVKDMRKPMIQNSRQASQEIIGNRSYREIRNRQFMISPLTPDKYHKMEPKLYERGAEFSGLIRDGKVMFTTEKENAPHFQAILRQTICENQILENLQNMGLDNQQIQALSSSIGIAARNNMANVIENYVSKDYDITQLGTMNDLLIGYLDQSDTSRFLDNSRQLDLLLSAKQEFDLQIAQREELISAEEIILPESPVIATTEDYLADKAQSTELSDLDIAKQHIADYYDREFGELAEFSDLSNISLAYTTDEEHNLPIQVYADLEQYRLIFEYDGNVVRDEQYNSLSEMNENALSVLDFNDLVSLSDDEIASVIPTKASDLPFKVGDDIEFQGKEWHIDSINEDRGRIMLSRDTGNVIMPQEGLETFLSEVVESANHHAGIENLEQMDTTIKEKSAETEISDDAPLFSENAIADAGLGFIADEKEFKPFGNGKKEYEQLTLFGESEPVNSSVSAKTIAPVQYGEPVADVNRFEELHKEIMRGSGFEGGKFRIAEFFQENNPSNQEFADFLKNEYGTGGHTADGNIFSVDHDSKGMQFTVRCKENGISNETFDFTWTEVAKLTADLIKHEKYLTHDEIKRRDQRESKTEKSDIKPENISAPDEKSEQQIKADEKTQNFTITDDNLGEGGAKTKFKNNLLAIQTLKQIESEDRTATPEEQEILSKYVGWGGLAQAFDSENEQWSKEFAQLSDALTPKEYEDARKSVLDSFFTSPAIIDGIYEALDKFGFNGGNLLEPSCGVGNFLGKMPSEMAEHTNIYGVEIDSISGRIAKQLYPDADIQITGFESTHFQNGSFDAAVGNVPFGDLNFPDKQYGTTKLHDFFFAQTLDKVKEGGIVAFVTSKGTLDKKDESFRMQLAEKADLIGAVRLPNNAFKANAGTEVTSDIIFLQKRSAPPEELPDWVHLGKTEDGLRVNSYFAENPEMVLGTIIEGNKLYGRNDDTMCIPIEGADLRQQIHEAVLKLNAQISQVKTNAVFQFSDKQVTMNAAELRPFSFFKDDKGDIYLKGGESKLGNFDVSKVMDTKSKDYDRMTAFIDLRDTVRELLKVQADDRPENEIKAVQQKLSVQYDDFYKKYGLLHSRKNRSVLRDDCSYNLLLTLEKDIDKDKLIAKSDIFTKRTVRPSKPIEHVDTALEALTISMAETAKVDLVYMSKLTDMSEEMLISELKSEIFLDPDTNTYQSASEYLSGDIRQKLDIAENYAEKDSRFAENVAALQAAMPEPLKAGDIDVKIGATWIPKELYQQFMYELFQTPRENREDVKKAFWVKPKNITVDYSEHTNTWHIENKRADSSVLSRRDFGTKNMSAYEIMEQLLNLKEPKVYKSETYLDLNGNEKERRVVDIKATKIVQQKAAKIKQAFKDWIFRDPERAIPLVEQYNRQFNSIRPREYDGSALRFPGMNSAITLKEHQKNAIAHALFGGNTLFAHCVGAGKTFEMIATAMESKRLGLCTKPLFAVPNHLTEQIGEDFQKLYPGANILVATKNDFKKENRQQLFAKIATGDFDAVIIGHSQLGMIPLSKERQVSILQDQINDIMAGIEELKKAEGSRFQVKQMERTKKSLEARLDKLEKTHDDILTFEEMGIDKLIIDEAHECTTRS</sequence>
<evidence type="ECO:0000313" key="3">
    <source>
        <dbReference type="EMBL" id="MDB8744362.1"/>
    </source>
</evidence>
<feature type="region of interest" description="Disordered" evidence="2">
    <location>
        <begin position="1025"/>
        <end position="1073"/>
    </location>
</feature>
<dbReference type="RefSeq" id="WP_195388211.1">
    <property type="nucleotide sequence ID" value="NZ_JADNGL010000006.1"/>
</dbReference>
<feature type="coiled-coil region" evidence="1">
    <location>
        <begin position="1968"/>
        <end position="2015"/>
    </location>
</feature>
<organism evidence="3 4">
    <name type="scientific">Ruminococcus bicirculans</name>
    <name type="common">ex Wegman et al. 2014</name>
    <dbReference type="NCBI Taxonomy" id="1160721"/>
    <lineage>
        <taxon>Bacteria</taxon>
        <taxon>Bacillati</taxon>
        <taxon>Bacillota</taxon>
        <taxon>Clostridia</taxon>
        <taxon>Eubacteriales</taxon>
        <taxon>Oscillospiraceae</taxon>
        <taxon>Ruminococcus</taxon>
    </lineage>
</organism>
<dbReference type="InterPro" id="IPR029063">
    <property type="entry name" value="SAM-dependent_MTases_sf"/>
</dbReference>
<dbReference type="Proteomes" id="UP001211015">
    <property type="component" value="Unassembled WGS sequence"/>
</dbReference>
<dbReference type="Gene3D" id="3.40.50.300">
    <property type="entry name" value="P-loop containing nucleotide triphosphate hydrolases"/>
    <property type="match status" value="1"/>
</dbReference>
<dbReference type="EMBL" id="JAQMLV010000005">
    <property type="protein sequence ID" value="MDB8744362.1"/>
    <property type="molecule type" value="Genomic_DNA"/>
</dbReference>
<evidence type="ECO:0000256" key="1">
    <source>
        <dbReference type="SAM" id="Coils"/>
    </source>
</evidence>
<evidence type="ECO:0000313" key="4">
    <source>
        <dbReference type="Proteomes" id="UP001211015"/>
    </source>
</evidence>
<reference evidence="3" key="1">
    <citation type="submission" date="2023-01" db="EMBL/GenBank/DDBJ databases">
        <title>Human gut microbiome strain richness.</title>
        <authorList>
            <person name="Chen-Liaw A."/>
        </authorList>
    </citation>
    <scope>NUCLEOTIDE SEQUENCE</scope>
    <source>
        <strain evidence="3">1001275st1_F4_1001275B_160808</strain>
    </source>
</reference>